<accession>A0A2K0UIJ5</accession>
<feature type="compositionally biased region" description="Basic and acidic residues" evidence="1">
    <location>
        <begin position="127"/>
        <end position="142"/>
    </location>
</feature>
<feature type="region of interest" description="Disordered" evidence="1">
    <location>
        <begin position="1"/>
        <end position="27"/>
    </location>
</feature>
<dbReference type="Proteomes" id="UP000236290">
    <property type="component" value="Unassembled WGS sequence"/>
</dbReference>
<feature type="compositionally biased region" description="Pro residues" evidence="1">
    <location>
        <begin position="96"/>
        <end position="105"/>
    </location>
</feature>
<dbReference type="AlphaFoldDB" id="A0A2K0UIJ5"/>
<evidence type="ECO:0000256" key="1">
    <source>
        <dbReference type="SAM" id="MobiDB-lite"/>
    </source>
</evidence>
<sequence length="162" mass="18130">MSVAYEPRSFIHEGAYPPIGDEHEHEHVAEQRYTDSDVAEHLSHYTAEASLLPDDRGVIGDERDILADDDAVVPEASQLDLGAPEFSSPLQVALHAPPPPLPDPIPENKEPPQVDISSPSSRLKQIPKPEREVHKKSDGRFHCPLDDCKEDIRAFSRKCEWK</sequence>
<gene>
    <name evidence="2" type="ORF">THARTR1_02611</name>
</gene>
<evidence type="ECO:0000313" key="3">
    <source>
        <dbReference type="Proteomes" id="UP000236290"/>
    </source>
</evidence>
<comment type="caution">
    <text evidence="2">The sequence shown here is derived from an EMBL/GenBank/DDBJ whole genome shotgun (WGS) entry which is preliminary data.</text>
</comment>
<dbReference type="OrthoDB" id="5305647at2759"/>
<evidence type="ECO:0008006" key="4">
    <source>
        <dbReference type="Google" id="ProtNLM"/>
    </source>
</evidence>
<proteinExistence type="predicted"/>
<dbReference type="EMBL" id="MTYI01000027">
    <property type="protein sequence ID" value="PNP57613.1"/>
    <property type="molecule type" value="Genomic_DNA"/>
</dbReference>
<name>A0A2K0UIJ5_TRIHA</name>
<feature type="region of interest" description="Disordered" evidence="1">
    <location>
        <begin position="90"/>
        <end position="142"/>
    </location>
</feature>
<organism evidence="2 3">
    <name type="scientific">Trichoderma harzianum</name>
    <name type="common">Hypocrea lixii</name>
    <dbReference type="NCBI Taxonomy" id="5544"/>
    <lineage>
        <taxon>Eukaryota</taxon>
        <taxon>Fungi</taxon>
        <taxon>Dikarya</taxon>
        <taxon>Ascomycota</taxon>
        <taxon>Pezizomycotina</taxon>
        <taxon>Sordariomycetes</taxon>
        <taxon>Hypocreomycetidae</taxon>
        <taxon>Hypocreales</taxon>
        <taxon>Hypocreaceae</taxon>
        <taxon>Trichoderma</taxon>
    </lineage>
</organism>
<protein>
    <recommendedName>
        <fullName evidence="4">C2H2-type domain-containing protein</fullName>
    </recommendedName>
</protein>
<reference evidence="2 3" key="1">
    <citation type="submission" date="2017-02" db="EMBL/GenBank/DDBJ databases">
        <title>Genomes of Trichoderma spp. with biocontrol activity.</title>
        <authorList>
            <person name="Gardiner D."/>
            <person name="Kazan K."/>
            <person name="Vos C."/>
            <person name="Harvey P."/>
        </authorList>
    </citation>
    <scope>NUCLEOTIDE SEQUENCE [LARGE SCALE GENOMIC DNA]</scope>
    <source>
        <strain evidence="2 3">Tr1</strain>
    </source>
</reference>
<evidence type="ECO:0000313" key="2">
    <source>
        <dbReference type="EMBL" id="PNP57613.1"/>
    </source>
</evidence>